<name>A0A7T2S902_DELAC</name>
<dbReference type="Proteomes" id="UP001287445">
    <property type="component" value="Unassembled WGS sequence"/>
</dbReference>
<dbReference type="InterPro" id="IPR000184">
    <property type="entry name" value="Bac_surfAg_D15"/>
</dbReference>
<proteinExistence type="inferred from homology"/>
<keyword evidence="4" id="KW-1134">Transmembrane beta strand</keyword>
<evidence type="ECO:0000256" key="3">
    <source>
        <dbReference type="ARBA" id="ARBA00015419"/>
    </source>
</evidence>
<comment type="similarity">
    <text evidence="2">Belongs to the TamA family.</text>
</comment>
<comment type="subcellular location">
    <subcellularLocation>
        <location evidence="1">Cell outer membrane</location>
    </subcellularLocation>
</comment>
<feature type="domain" description="Bacterial surface antigen (D15)" evidence="11">
    <location>
        <begin position="415"/>
        <end position="640"/>
    </location>
</feature>
<dbReference type="Proteomes" id="UP000594778">
    <property type="component" value="Chromosome"/>
</dbReference>
<dbReference type="GO" id="GO:0009279">
    <property type="term" value="C:cell outer membrane"/>
    <property type="evidence" value="ECO:0007669"/>
    <property type="project" value="UniProtKB-SubCell"/>
</dbReference>
<comment type="subunit">
    <text evidence="10">Interacts with TamB to form the translocation and assembly module (TAM).</text>
</comment>
<evidence type="ECO:0000256" key="9">
    <source>
        <dbReference type="ARBA" id="ARBA00033063"/>
    </source>
</evidence>
<evidence type="ECO:0000313" key="14">
    <source>
        <dbReference type="EMBL" id="QPS11162.1"/>
    </source>
</evidence>
<sequence>MPKLPPATAPARGPAFLFLLSAALMLGGCSLLPSKNDDKDTDPSLIAATGDPAFSLVVDAPKEVRELLEKHLELRRYRYQSDLQRRELTRLLGATDANVRDLIGTLGYFSPTVTVEIKETPESEEAPLQVTVKVDPGEPATIARSQVRFAGVNADDPDGASQRATIEEDWPLQPGQRFSQSNWSQAKSQGLRTLQSRRYPLARIDSSLADIDADTHEADVSVAYAPGPAYTFGPLRIEGAQRYDPVGTARIARLPEGEEYDQTALVDAQLRLASSGYYDSVFLTLANVPQQGESAAEDEEALKRKGAQVTTPVIAQVREAQMQKWVFGVGMSTDTGPRLSVDHIHNRLPWLGWRAVTRMRFDRKNPLISTQWTALPDETLWRWFTTAKAERAPSGDFDVNSLQLRAGRTKSEDHIDRNYYLQYDYAKTQGEGAPPSSSSVTANYGWTGRYFDSTLAPSSGFGFAWEVGAGTTLTPQRTPFGRVSGRWLSLIPIGEVDPETKRRSRLALRASGGALLARKDADLPVTQLFITGGDNTVRGYGYQSIGARTDSGKVIGGRYMAVGSIEWQRPIVIKGNTQDWEHAVFLDAGTVGDAPDSMYMRVGVGTGLRWRSPVGPVQADIAWGAQEKQLRLHLRLGFNF</sequence>
<dbReference type="Pfam" id="PF01103">
    <property type="entry name" value="Omp85"/>
    <property type="match status" value="1"/>
</dbReference>
<evidence type="ECO:0000256" key="5">
    <source>
        <dbReference type="ARBA" id="ARBA00022692"/>
    </source>
</evidence>
<evidence type="ECO:0000259" key="12">
    <source>
        <dbReference type="Pfam" id="PF17243"/>
    </source>
</evidence>
<evidence type="ECO:0000256" key="4">
    <source>
        <dbReference type="ARBA" id="ARBA00022452"/>
    </source>
</evidence>
<dbReference type="AlphaFoldDB" id="A0A7T2S902"/>
<keyword evidence="8" id="KW-0998">Cell outer membrane</keyword>
<evidence type="ECO:0000256" key="1">
    <source>
        <dbReference type="ARBA" id="ARBA00004442"/>
    </source>
</evidence>
<evidence type="ECO:0000259" key="11">
    <source>
        <dbReference type="Pfam" id="PF01103"/>
    </source>
</evidence>
<dbReference type="Gene3D" id="3.10.20.310">
    <property type="entry name" value="membrane protein fhac"/>
    <property type="match status" value="2"/>
</dbReference>
<evidence type="ECO:0000256" key="10">
    <source>
        <dbReference type="ARBA" id="ARBA00093548"/>
    </source>
</evidence>
<reference evidence="14 15" key="1">
    <citation type="submission" date="2020-12" db="EMBL/GenBank/DDBJ databases">
        <title>FDA dAtabase for Regulatory Grade micrObial Sequences (FDA-ARGOS): Supporting development and validation of Infectious Disease Dx tests.</title>
        <authorList>
            <person name="Sproer C."/>
            <person name="Gronow S."/>
            <person name="Severitt S."/>
            <person name="Schroder I."/>
            <person name="Tallon L."/>
            <person name="Sadzewicz L."/>
            <person name="Zhao X."/>
            <person name="Boylan J."/>
            <person name="Ott S."/>
            <person name="Bowen H."/>
            <person name="Vavikolanu K."/>
            <person name="Mehta A."/>
            <person name="Aluvathingal J."/>
            <person name="Nadendla S."/>
            <person name="Lowell S."/>
            <person name="Myers T."/>
            <person name="Yan Y."/>
            <person name="Sichtig H."/>
        </authorList>
    </citation>
    <scope>NUCLEOTIDE SEQUENCE [LARGE SCALE GENOMIC DNA]</scope>
    <source>
        <strain evidence="14 15">FDAARGOS_909</strain>
    </source>
</reference>
<dbReference type="Gene3D" id="2.40.160.50">
    <property type="entry name" value="membrane protein fhac: a member of the omp85/tpsb transporter family"/>
    <property type="match status" value="1"/>
</dbReference>
<dbReference type="EMBL" id="CP065668">
    <property type="protein sequence ID" value="QPS11162.1"/>
    <property type="molecule type" value="Genomic_DNA"/>
</dbReference>
<evidence type="ECO:0000256" key="7">
    <source>
        <dbReference type="ARBA" id="ARBA00023136"/>
    </source>
</evidence>
<dbReference type="PROSITE" id="PS51257">
    <property type="entry name" value="PROKAR_LIPOPROTEIN"/>
    <property type="match status" value="1"/>
</dbReference>
<accession>A0A7T2S902</accession>
<dbReference type="InterPro" id="IPR039910">
    <property type="entry name" value="D15-like"/>
</dbReference>
<dbReference type="Pfam" id="PF17243">
    <property type="entry name" value="POTRA_TamA_1"/>
    <property type="match status" value="1"/>
</dbReference>
<evidence type="ECO:0000313" key="13">
    <source>
        <dbReference type="EMBL" id="MDX4956814.1"/>
    </source>
</evidence>
<evidence type="ECO:0000256" key="8">
    <source>
        <dbReference type="ARBA" id="ARBA00023237"/>
    </source>
</evidence>
<dbReference type="PANTHER" id="PTHR12815:SF47">
    <property type="entry name" value="TRANSLOCATION AND ASSEMBLY MODULE SUBUNIT TAMA"/>
    <property type="match status" value="1"/>
</dbReference>
<evidence type="ECO:0000313" key="15">
    <source>
        <dbReference type="Proteomes" id="UP000594778"/>
    </source>
</evidence>
<evidence type="ECO:0000256" key="2">
    <source>
        <dbReference type="ARBA" id="ARBA00010248"/>
    </source>
</evidence>
<reference evidence="13" key="2">
    <citation type="submission" date="2023-11" db="EMBL/GenBank/DDBJ databases">
        <title>Identification and selenium tolerance of Delftia acidovorans R3-25.</title>
        <authorList>
            <person name="Zhang S."/>
            <person name="Liu Y."/>
            <person name="Guo Y."/>
        </authorList>
    </citation>
    <scope>NUCLEOTIDE SEQUENCE</scope>
    <source>
        <strain evidence="13">R3-25</strain>
    </source>
</reference>
<feature type="domain" description="TamA POTRA" evidence="12">
    <location>
        <begin position="61"/>
        <end position="136"/>
    </location>
</feature>
<keyword evidence="6" id="KW-0732">Signal</keyword>
<dbReference type="EMBL" id="JAWWMZ010000013">
    <property type="protein sequence ID" value="MDX4956814.1"/>
    <property type="molecule type" value="Genomic_DNA"/>
</dbReference>
<evidence type="ECO:0000256" key="6">
    <source>
        <dbReference type="ARBA" id="ARBA00022729"/>
    </source>
</evidence>
<keyword evidence="5" id="KW-0812">Transmembrane</keyword>
<protein>
    <recommendedName>
        <fullName evidence="3">Translocation and assembly module subunit TamA</fullName>
    </recommendedName>
    <alternativeName>
        <fullName evidence="9">Autotransporter assembly factor TamA</fullName>
    </alternativeName>
</protein>
<organism evidence="14 15">
    <name type="scientific">Delftia acidovorans</name>
    <name type="common">Pseudomonas acidovorans</name>
    <name type="synonym">Comamonas acidovorans</name>
    <dbReference type="NCBI Taxonomy" id="80866"/>
    <lineage>
        <taxon>Bacteria</taxon>
        <taxon>Pseudomonadati</taxon>
        <taxon>Pseudomonadota</taxon>
        <taxon>Betaproteobacteria</taxon>
        <taxon>Burkholderiales</taxon>
        <taxon>Comamonadaceae</taxon>
        <taxon>Delftia</taxon>
    </lineage>
</organism>
<gene>
    <name evidence="14" type="ORF">I6G66_14670</name>
    <name evidence="13" type="ORF">SGN30_25660</name>
</gene>
<keyword evidence="7" id="KW-0472">Membrane</keyword>
<dbReference type="PANTHER" id="PTHR12815">
    <property type="entry name" value="SORTING AND ASSEMBLY MACHINERY SAMM50 PROTEIN FAMILY MEMBER"/>
    <property type="match status" value="1"/>
</dbReference>
<dbReference type="InterPro" id="IPR035243">
    <property type="entry name" value="TamA_POTRA_Dom_1"/>
</dbReference>